<evidence type="ECO:0000313" key="1">
    <source>
        <dbReference type="EMBL" id="KIK52606.1"/>
    </source>
</evidence>
<dbReference type="Proteomes" id="UP000053593">
    <property type="component" value="Unassembled WGS sequence"/>
</dbReference>
<dbReference type="AlphaFoldDB" id="A0A0D0BDK8"/>
<feature type="non-terminal residue" evidence="1">
    <location>
        <position position="126"/>
    </location>
</feature>
<evidence type="ECO:0000313" key="2">
    <source>
        <dbReference type="Proteomes" id="UP000053593"/>
    </source>
</evidence>
<reference evidence="1 2" key="1">
    <citation type="submission" date="2014-04" db="EMBL/GenBank/DDBJ databases">
        <title>Evolutionary Origins and Diversification of the Mycorrhizal Mutualists.</title>
        <authorList>
            <consortium name="DOE Joint Genome Institute"/>
            <consortium name="Mycorrhizal Genomics Consortium"/>
            <person name="Kohler A."/>
            <person name="Kuo A."/>
            <person name="Nagy L.G."/>
            <person name="Floudas D."/>
            <person name="Copeland A."/>
            <person name="Barry K.W."/>
            <person name="Cichocki N."/>
            <person name="Veneault-Fourrey C."/>
            <person name="LaButti K."/>
            <person name="Lindquist E.A."/>
            <person name="Lipzen A."/>
            <person name="Lundell T."/>
            <person name="Morin E."/>
            <person name="Murat C."/>
            <person name="Riley R."/>
            <person name="Ohm R."/>
            <person name="Sun H."/>
            <person name="Tunlid A."/>
            <person name="Henrissat B."/>
            <person name="Grigoriev I.V."/>
            <person name="Hibbett D.S."/>
            <person name="Martin F."/>
        </authorList>
    </citation>
    <scope>NUCLEOTIDE SEQUENCE [LARGE SCALE GENOMIC DNA]</scope>
    <source>
        <strain evidence="1 2">FD-317 M1</strain>
    </source>
</reference>
<organism evidence="1 2">
    <name type="scientific">Collybiopsis luxurians FD-317 M1</name>
    <dbReference type="NCBI Taxonomy" id="944289"/>
    <lineage>
        <taxon>Eukaryota</taxon>
        <taxon>Fungi</taxon>
        <taxon>Dikarya</taxon>
        <taxon>Basidiomycota</taxon>
        <taxon>Agaricomycotina</taxon>
        <taxon>Agaricomycetes</taxon>
        <taxon>Agaricomycetidae</taxon>
        <taxon>Agaricales</taxon>
        <taxon>Marasmiineae</taxon>
        <taxon>Omphalotaceae</taxon>
        <taxon>Collybiopsis</taxon>
        <taxon>Collybiopsis luxurians</taxon>
    </lineage>
</organism>
<dbReference type="HOGENOM" id="CLU_162398_0_0_1"/>
<proteinExistence type="predicted"/>
<accession>A0A0D0BDK8</accession>
<sequence length="126" mass="14363">RTWDVNEGGKFRWPHFTIQGHLQPIAFWAPPSTLAIDSGSHAFSELDDLDRMNAMESLATTLSYDSAVRIGHIHRYLCQLLQDEEVLIKNLERALRDALTFVCLDLNWLPSGKITKDILIAQLSSW</sequence>
<keyword evidence="2" id="KW-1185">Reference proteome</keyword>
<gene>
    <name evidence="1" type="ORF">GYMLUDRAFT_104084</name>
</gene>
<name>A0A0D0BDK8_9AGAR</name>
<protein>
    <submittedName>
        <fullName evidence="1">Unplaced genomic scaffold GYMLUscaffold_92, whole genome shotgun sequence</fullName>
    </submittedName>
</protein>
<feature type="non-terminal residue" evidence="1">
    <location>
        <position position="1"/>
    </location>
</feature>
<dbReference type="EMBL" id="KN834840">
    <property type="protein sequence ID" value="KIK52606.1"/>
    <property type="molecule type" value="Genomic_DNA"/>
</dbReference>